<organism evidence="1 2">
    <name type="scientific">Saxibacter everestensis</name>
    <dbReference type="NCBI Taxonomy" id="2909229"/>
    <lineage>
        <taxon>Bacteria</taxon>
        <taxon>Bacillati</taxon>
        <taxon>Actinomycetota</taxon>
        <taxon>Actinomycetes</taxon>
        <taxon>Micrococcales</taxon>
        <taxon>Brevibacteriaceae</taxon>
        <taxon>Saxibacter</taxon>
    </lineage>
</organism>
<gene>
    <name evidence="1" type="ORF">LWF01_15805</name>
</gene>
<dbReference type="Proteomes" id="UP001209083">
    <property type="component" value="Chromosome"/>
</dbReference>
<proteinExistence type="predicted"/>
<keyword evidence="2" id="KW-1185">Reference proteome</keyword>
<evidence type="ECO:0008006" key="3">
    <source>
        <dbReference type="Google" id="ProtNLM"/>
    </source>
</evidence>
<accession>A0ABY8QRA6</accession>
<dbReference type="RefSeq" id="WP_349638327.1">
    <property type="nucleotide sequence ID" value="NZ_CP090958.1"/>
</dbReference>
<dbReference type="EMBL" id="CP090958">
    <property type="protein sequence ID" value="WGW11537.1"/>
    <property type="molecule type" value="Genomic_DNA"/>
</dbReference>
<reference evidence="1 2" key="1">
    <citation type="submission" date="2023-05" db="EMBL/GenBank/DDBJ databases">
        <title>Lithophilousrod everest ZFBP1038 complete genpme.</title>
        <authorList>
            <person name="Tian M."/>
        </authorList>
    </citation>
    <scope>NUCLEOTIDE SEQUENCE [LARGE SCALE GENOMIC DNA]</scope>
    <source>
        <strain evidence="1 2">ZFBP1038</strain>
    </source>
</reference>
<evidence type="ECO:0000313" key="2">
    <source>
        <dbReference type="Proteomes" id="UP001209083"/>
    </source>
</evidence>
<sequence>MSVFSSEASFGAILDMLYHGSLDERDEREEGGKFERLIRVYLQTDPTYAAQFNDVWLWEDLPGRHGRGDTASTSSCRKAVPAISLRCSCPQQEGTELEILSEEEFLLGEEGENGCTTNCYA</sequence>
<name>A0ABY8QRA6_9MICO</name>
<evidence type="ECO:0000313" key="1">
    <source>
        <dbReference type="EMBL" id="WGW11537.1"/>
    </source>
</evidence>
<protein>
    <recommendedName>
        <fullName evidence="3">BTB domain-containing protein</fullName>
    </recommendedName>
</protein>